<dbReference type="HOGENOM" id="CLU_1114369_0_0_3"/>
<dbReference type="NCBIfam" id="TIGR04155">
    <property type="entry name" value="cyano_PEP"/>
    <property type="match status" value="1"/>
</dbReference>
<dbReference type="eggNOG" id="ENOG5032H41">
    <property type="taxonomic scope" value="Bacteria"/>
</dbReference>
<dbReference type="InterPro" id="IPR026374">
    <property type="entry name" value="Cyano_PEP"/>
</dbReference>
<evidence type="ECO:0000313" key="1">
    <source>
        <dbReference type="EMBL" id="ADN16453.1"/>
    </source>
</evidence>
<dbReference type="KEGG" id="cyj:Cyan7822_4543"/>
<name>E0UCY8_GLOV7</name>
<sequence>MKKLNGVVLGISLALNGVHLQEVKAANIEMKFKGYQASGSGYLRFNNLALKSLGKNLILPENGEKRIYLSNLAKLPKINLEFNFVLKDTARFGYGETTINFKKKEDKDAEFIFEFQKGLGSLVGINYSDSQPLSIGTYHDDFGADFEGNFSTTWTGNSFYNQGVGEVKRYELQDKFYWNEEKQEWVFDRELVLIEIGQGYVSGEYEGEIDFLTKKPLAMTPTPEPITWLGSAAALYFGTLFKGKFAPKSKKV</sequence>
<reference evidence="2" key="1">
    <citation type="journal article" date="2011" name="MBio">
        <title>Novel metabolic attributes of the genus Cyanothece, comprising a group of unicellular nitrogen-fixing Cyanobacteria.</title>
        <authorList>
            <person name="Bandyopadhyay A."/>
            <person name="Elvitigala T."/>
            <person name="Welsh E."/>
            <person name="Stockel J."/>
            <person name="Liberton M."/>
            <person name="Min H."/>
            <person name="Sherman L.A."/>
            <person name="Pakrasi H.B."/>
        </authorList>
    </citation>
    <scope>NUCLEOTIDE SEQUENCE [LARGE SCALE GENOMIC DNA]</scope>
    <source>
        <strain evidence="2">PCC 7822</strain>
    </source>
</reference>
<evidence type="ECO:0000313" key="2">
    <source>
        <dbReference type="Proteomes" id="UP000008206"/>
    </source>
</evidence>
<dbReference type="EMBL" id="CP002198">
    <property type="protein sequence ID" value="ADN16453.1"/>
    <property type="molecule type" value="Genomic_DNA"/>
</dbReference>
<keyword evidence="2" id="KW-1185">Reference proteome</keyword>
<protein>
    <recommendedName>
        <fullName evidence="3">PEP-CTERM protein-sorting domain-containing protein</fullName>
    </recommendedName>
</protein>
<organism evidence="1 2">
    <name type="scientific">Gloeothece verrucosa (strain PCC 7822)</name>
    <name type="common">Cyanothece sp. (strain PCC 7822)</name>
    <dbReference type="NCBI Taxonomy" id="497965"/>
    <lineage>
        <taxon>Bacteria</taxon>
        <taxon>Bacillati</taxon>
        <taxon>Cyanobacteriota</taxon>
        <taxon>Cyanophyceae</taxon>
        <taxon>Oscillatoriophycideae</taxon>
        <taxon>Chroococcales</taxon>
        <taxon>Aphanothecaceae</taxon>
        <taxon>Gloeothece</taxon>
        <taxon>Gloeothece verrucosa</taxon>
    </lineage>
</organism>
<gene>
    <name evidence="1" type="ordered locus">Cyan7822_4543</name>
</gene>
<dbReference type="AlphaFoldDB" id="E0UCY8"/>
<dbReference type="STRING" id="497965.Cyan7822_4543"/>
<dbReference type="Proteomes" id="UP000008206">
    <property type="component" value="Chromosome"/>
</dbReference>
<accession>E0UCY8</accession>
<evidence type="ECO:0008006" key="3">
    <source>
        <dbReference type="Google" id="ProtNLM"/>
    </source>
</evidence>
<proteinExistence type="predicted"/>
<dbReference type="RefSeq" id="WP_013324500.1">
    <property type="nucleotide sequence ID" value="NC_014501.1"/>
</dbReference>